<keyword evidence="1" id="KW-1133">Transmembrane helix</keyword>
<dbReference type="EMBL" id="CP136508">
    <property type="protein sequence ID" value="WUR11622.1"/>
    <property type="molecule type" value="Genomic_DNA"/>
</dbReference>
<evidence type="ECO:0000313" key="2">
    <source>
        <dbReference type="EMBL" id="WUR11622.1"/>
    </source>
</evidence>
<keyword evidence="3" id="KW-1185">Reference proteome</keyword>
<evidence type="ECO:0000256" key="1">
    <source>
        <dbReference type="SAM" id="Phobius"/>
    </source>
</evidence>
<feature type="transmembrane region" description="Helical" evidence="1">
    <location>
        <begin position="6"/>
        <end position="24"/>
    </location>
</feature>
<proteinExistence type="predicted"/>
<reference evidence="2 3" key="1">
    <citation type="journal article" date="2019" name="Int. J. Syst. Evol. Microbiol.">
        <title>The Draft Whole-Genome Sequence of the Antibiotic Producer Empedobacter haloabium ATCC 31962 Provides Indications for Its Taxonomic Reclassification.</title>
        <authorList>
            <person name="Miess H."/>
            <person name="Arlt P."/>
            <person name="Apel A.K."/>
            <person name="Weber T."/>
            <person name="Nieselt K."/>
            <person name="Hanssen F."/>
            <person name="Czemmel S."/>
            <person name="Nahnsen S."/>
            <person name="Gross H."/>
        </authorList>
    </citation>
    <scope>NUCLEOTIDE SEQUENCE [LARGE SCALE GENOMIC DNA]</scope>
    <source>
        <strain evidence="2 3">ATCC 31962</strain>
    </source>
</reference>
<keyword evidence="1" id="KW-0472">Membrane</keyword>
<name>A0ABZ1UFZ6_9BURK</name>
<organism evidence="2 3">
    <name type="scientific">[Empedobacter] haloabium</name>
    <dbReference type="NCBI Taxonomy" id="592317"/>
    <lineage>
        <taxon>Bacteria</taxon>
        <taxon>Pseudomonadati</taxon>
        <taxon>Pseudomonadota</taxon>
        <taxon>Betaproteobacteria</taxon>
        <taxon>Burkholderiales</taxon>
        <taxon>Oxalobacteraceae</taxon>
        <taxon>Telluria group</taxon>
        <taxon>Telluria group incertae sedis</taxon>
    </lineage>
</organism>
<evidence type="ECO:0000313" key="3">
    <source>
        <dbReference type="Proteomes" id="UP000321323"/>
    </source>
</evidence>
<dbReference type="Proteomes" id="UP000321323">
    <property type="component" value="Chromosome"/>
</dbReference>
<protein>
    <submittedName>
        <fullName evidence="2">Uncharacterized protein</fullName>
    </submittedName>
</protein>
<keyword evidence="1" id="KW-0812">Transmembrane</keyword>
<sequence length="72" mass="7889">MDFQSLAIVAGVLPAVMLCIRALIKAFVGTQSVYFLSDSSGRKVQFVLDKNASEAERAAIIDRKARELQEMA</sequence>
<gene>
    <name evidence="2" type="ORF">E7V67_018195</name>
</gene>
<accession>A0ABZ1UFZ6</accession>